<keyword evidence="1" id="KW-0732">Signal</keyword>
<dbReference type="Pfam" id="PF12079">
    <property type="entry name" value="DUF3558"/>
    <property type="match status" value="1"/>
</dbReference>
<evidence type="ECO:0000313" key="2">
    <source>
        <dbReference type="EMBL" id="MDN4483106.1"/>
    </source>
</evidence>
<protein>
    <submittedName>
        <fullName evidence="2">DUF3558 family protein</fullName>
    </submittedName>
</protein>
<dbReference type="Proteomes" id="UP001172756">
    <property type="component" value="Unassembled WGS sequence"/>
</dbReference>
<feature type="signal peptide" evidence="1">
    <location>
        <begin position="1"/>
        <end position="25"/>
    </location>
</feature>
<dbReference type="RefSeq" id="WP_301160054.1">
    <property type="nucleotide sequence ID" value="NZ_JAUHQB010000003.1"/>
</dbReference>
<name>A0AB35MHA1_9MICO</name>
<feature type="chain" id="PRO_5044228073" evidence="1">
    <location>
        <begin position="26"/>
        <end position="188"/>
    </location>
</feature>
<proteinExistence type="predicted"/>
<organism evidence="2 3">
    <name type="scientific">Demequina lignilytica</name>
    <dbReference type="NCBI Taxonomy" id="3051663"/>
    <lineage>
        <taxon>Bacteria</taxon>
        <taxon>Bacillati</taxon>
        <taxon>Actinomycetota</taxon>
        <taxon>Actinomycetes</taxon>
        <taxon>Micrococcales</taxon>
        <taxon>Demequinaceae</taxon>
        <taxon>Demequina</taxon>
    </lineage>
</organism>
<gene>
    <name evidence="2" type="ORF">QQ002_06095</name>
</gene>
<dbReference type="EMBL" id="JAUHQB010000003">
    <property type="protein sequence ID" value="MDN4483106.1"/>
    <property type="molecule type" value="Genomic_DNA"/>
</dbReference>
<comment type="caution">
    <text evidence="2">The sequence shown here is derived from an EMBL/GenBank/DDBJ whole genome shotgun (WGS) entry which is preliminary data.</text>
</comment>
<dbReference type="AlphaFoldDB" id="A0AB35MHA1"/>
<reference evidence="2 3" key="1">
    <citation type="submission" date="2023-06" db="EMBL/GenBank/DDBJ databases">
        <title>SYSU T0a273.</title>
        <authorList>
            <person name="Gao L."/>
            <person name="Fang B.-Z."/>
            <person name="Li W.-J."/>
        </authorList>
    </citation>
    <scope>NUCLEOTIDE SEQUENCE [LARGE SCALE GENOMIC DNA]</scope>
    <source>
        <strain evidence="2 3">SYSU T0a273</strain>
    </source>
</reference>
<sequence>MSKLALATRLGAAAAAALLLAGCTAAGGGAASSASPSADPTVSIVAQPDPNHPDPCELLTAADFEEIGAIPNMSDGRFVGSLSGSNRSICRWEPAAEDLNVPRIQVMLAWDLADLSERRALIDGMGAETVDYEIEGASAAFASQGGRTIGMTVGDYYVQVSYTSPTLTIKTVRPANKALCEIIASRLA</sequence>
<dbReference type="PROSITE" id="PS51257">
    <property type="entry name" value="PROKAR_LIPOPROTEIN"/>
    <property type="match status" value="1"/>
</dbReference>
<evidence type="ECO:0000256" key="1">
    <source>
        <dbReference type="SAM" id="SignalP"/>
    </source>
</evidence>
<dbReference type="InterPro" id="IPR024520">
    <property type="entry name" value="DUF3558"/>
</dbReference>
<evidence type="ECO:0000313" key="3">
    <source>
        <dbReference type="Proteomes" id="UP001172756"/>
    </source>
</evidence>
<accession>A0AB35MHA1</accession>